<evidence type="ECO:0000313" key="2">
    <source>
        <dbReference type="Proteomes" id="UP000658690"/>
    </source>
</evidence>
<proteinExistence type="predicted"/>
<reference evidence="1 2" key="1">
    <citation type="submission" date="2019-10" db="EMBL/GenBank/DDBJ databases">
        <title>Description of Paenibacillus choica sp. nov.</title>
        <authorList>
            <person name="Carlier A."/>
            <person name="Qi S."/>
        </authorList>
    </citation>
    <scope>NUCLEOTIDE SEQUENCE [LARGE SCALE GENOMIC DNA]</scope>
    <source>
        <strain evidence="1 2">LMG 31460</strain>
    </source>
</reference>
<protein>
    <recommendedName>
        <fullName evidence="3">DUF5590 domain-containing protein</fullName>
    </recommendedName>
</protein>
<organism evidence="1 2">
    <name type="scientific">Paenibacillus germinis</name>
    <dbReference type="NCBI Taxonomy" id="2654979"/>
    <lineage>
        <taxon>Bacteria</taxon>
        <taxon>Bacillati</taxon>
        <taxon>Bacillota</taxon>
        <taxon>Bacilli</taxon>
        <taxon>Bacillales</taxon>
        <taxon>Paenibacillaceae</taxon>
        <taxon>Paenibacillus</taxon>
    </lineage>
</organism>
<accession>A0ABX1ZDI2</accession>
<dbReference type="EMBL" id="WHOC01000196">
    <property type="protein sequence ID" value="NOU91367.1"/>
    <property type="molecule type" value="Genomic_DNA"/>
</dbReference>
<sequence length="124" mass="14114">MRKLCLLFGILSITFIIASFNSRYIGNPTAKDILTNNKDADIFMLNGIIYSNSEDIEWVKERELTLGEKVGEIKKQTKESGEFENYTATKLPVGTLIYELVEKGDIYIAIVDNKEIRYLGLREG</sequence>
<dbReference type="RefSeq" id="WP_171694067.1">
    <property type="nucleotide sequence ID" value="NZ_WHOC01000196.1"/>
</dbReference>
<gene>
    <name evidence="1" type="ORF">GC102_37430</name>
</gene>
<dbReference type="Proteomes" id="UP000658690">
    <property type="component" value="Unassembled WGS sequence"/>
</dbReference>
<keyword evidence="2" id="KW-1185">Reference proteome</keyword>
<evidence type="ECO:0008006" key="3">
    <source>
        <dbReference type="Google" id="ProtNLM"/>
    </source>
</evidence>
<evidence type="ECO:0000313" key="1">
    <source>
        <dbReference type="EMBL" id="NOU91367.1"/>
    </source>
</evidence>
<name>A0ABX1ZDI2_9BACL</name>
<comment type="caution">
    <text evidence="1">The sequence shown here is derived from an EMBL/GenBank/DDBJ whole genome shotgun (WGS) entry which is preliminary data.</text>
</comment>